<dbReference type="OrthoDB" id="4062651at2759"/>
<organism evidence="1 2">
    <name type="scientific">Penicillium decumbens</name>
    <dbReference type="NCBI Taxonomy" id="69771"/>
    <lineage>
        <taxon>Eukaryota</taxon>
        <taxon>Fungi</taxon>
        <taxon>Dikarya</taxon>
        <taxon>Ascomycota</taxon>
        <taxon>Pezizomycotina</taxon>
        <taxon>Eurotiomycetes</taxon>
        <taxon>Eurotiomycetidae</taxon>
        <taxon>Eurotiales</taxon>
        <taxon>Aspergillaceae</taxon>
        <taxon>Penicillium</taxon>
    </lineage>
</organism>
<dbReference type="AlphaFoldDB" id="A0A1V6NVN7"/>
<accession>A0A1V6NVN7</accession>
<name>A0A1V6NVN7_PENDC</name>
<gene>
    <name evidence="1" type="ORF">PENDEC_c031G06169</name>
</gene>
<proteinExistence type="predicted"/>
<reference evidence="2" key="1">
    <citation type="journal article" date="2017" name="Nat. Microbiol.">
        <title>Global analysis of biosynthetic gene clusters reveals vast potential of secondary metabolite production in Penicillium species.</title>
        <authorList>
            <person name="Nielsen J.C."/>
            <person name="Grijseels S."/>
            <person name="Prigent S."/>
            <person name="Ji B."/>
            <person name="Dainat J."/>
            <person name="Nielsen K.F."/>
            <person name="Frisvad J.C."/>
            <person name="Workman M."/>
            <person name="Nielsen J."/>
        </authorList>
    </citation>
    <scope>NUCLEOTIDE SEQUENCE [LARGE SCALE GENOMIC DNA]</scope>
    <source>
        <strain evidence="2">IBT 11843</strain>
    </source>
</reference>
<evidence type="ECO:0000313" key="2">
    <source>
        <dbReference type="Proteomes" id="UP000191522"/>
    </source>
</evidence>
<evidence type="ECO:0000313" key="1">
    <source>
        <dbReference type="EMBL" id="OQD68793.1"/>
    </source>
</evidence>
<comment type="caution">
    <text evidence="1">The sequence shown here is derived from an EMBL/GenBank/DDBJ whole genome shotgun (WGS) entry which is preliminary data.</text>
</comment>
<sequence>MQKFHTECVTWEADYNLESEITLSVRHSNAAFRICCDPQILAASPLVLEQHHRSLEILYKDDAGDEYCELVERLRKPSEEGMTQMAPNPTMESSRYLHTYLYPPWFIFEARVAEGSSHIQPHFKVALSRQEFPRPVDYVDNELLQPYLSPLLNSKLNKYSSRQVQGLAQTSHLVPSKVLVDNNEYFFKLWRLGRRLIIDNDEDFLQHYPLDSDEEDNPGTRLVGLLLTYIENKGTLTSILRARFIGHEAAHV</sequence>
<protein>
    <submittedName>
        <fullName evidence="1">Uncharacterized protein</fullName>
    </submittedName>
</protein>
<dbReference type="OMA" id="AFRICCD"/>
<dbReference type="EMBL" id="MDYL01000031">
    <property type="protein sequence ID" value="OQD68793.1"/>
    <property type="molecule type" value="Genomic_DNA"/>
</dbReference>
<keyword evidence="2" id="KW-1185">Reference proteome</keyword>
<dbReference type="Proteomes" id="UP000191522">
    <property type="component" value="Unassembled WGS sequence"/>
</dbReference>